<accession>A0AAD1ZEZ8</accession>
<keyword evidence="2" id="KW-1185">Reference proteome</keyword>
<dbReference type="Proteomes" id="UP000834106">
    <property type="component" value="Chromosome 9"/>
</dbReference>
<protein>
    <submittedName>
        <fullName evidence="1">Uncharacterized protein</fullName>
    </submittedName>
</protein>
<reference evidence="1" key="1">
    <citation type="submission" date="2023-05" db="EMBL/GenBank/DDBJ databases">
        <authorList>
            <person name="Huff M."/>
        </authorList>
    </citation>
    <scope>NUCLEOTIDE SEQUENCE</scope>
</reference>
<sequence>MRHAGGVVWRVRFPFSSLTIHGMNSWSPSSELNDLGDSEFGEGVCRNLDSDLSLGFDRANLIVNSVAVEKEEHVMRVRRRQCAMWDRKVGLERRRVVKTQVAAAICGGDPVEC</sequence>
<dbReference type="EMBL" id="OU503044">
    <property type="protein sequence ID" value="CAI9768019.1"/>
    <property type="molecule type" value="Genomic_DNA"/>
</dbReference>
<proteinExistence type="predicted"/>
<name>A0AAD1ZEZ8_9LAMI</name>
<gene>
    <name evidence="1" type="ORF">FPE_LOCUS15449</name>
</gene>
<evidence type="ECO:0000313" key="2">
    <source>
        <dbReference type="Proteomes" id="UP000834106"/>
    </source>
</evidence>
<organism evidence="1 2">
    <name type="scientific">Fraxinus pennsylvanica</name>
    <dbReference type="NCBI Taxonomy" id="56036"/>
    <lineage>
        <taxon>Eukaryota</taxon>
        <taxon>Viridiplantae</taxon>
        <taxon>Streptophyta</taxon>
        <taxon>Embryophyta</taxon>
        <taxon>Tracheophyta</taxon>
        <taxon>Spermatophyta</taxon>
        <taxon>Magnoliopsida</taxon>
        <taxon>eudicotyledons</taxon>
        <taxon>Gunneridae</taxon>
        <taxon>Pentapetalae</taxon>
        <taxon>asterids</taxon>
        <taxon>lamiids</taxon>
        <taxon>Lamiales</taxon>
        <taxon>Oleaceae</taxon>
        <taxon>Oleeae</taxon>
        <taxon>Fraxinus</taxon>
    </lineage>
</organism>
<dbReference type="AlphaFoldDB" id="A0AAD1ZEZ8"/>
<evidence type="ECO:0000313" key="1">
    <source>
        <dbReference type="EMBL" id="CAI9768019.1"/>
    </source>
</evidence>